<proteinExistence type="predicted"/>
<dbReference type="AlphaFoldDB" id="A0A918TG62"/>
<evidence type="ECO:0000313" key="1">
    <source>
        <dbReference type="EMBL" id="GHC47056.1"/>
    </source>
</evidence>
<sequence length="75" mass="7963">MGAVASPSLRRRIARGCTRGALGGQFVTGQFVLGQFVSGQFVLGQFVTDPFVCTIVPALEEITGINSVPIVRVLR</sequence>
<dbReference type="EMBL" id="BMVB01000006">
    <property type="protein sequence ID" value="GHC47056.1"/>
    <property type="molecule type" value="Genomic_DNA"/>
</dbReference>
<dbReference type="Proteomes" id="UP000646244">
    <property type="component" value="Unassembled WGS sequence"/>
</dbReference>
<organism evidence="1 2">
    <name type="scientific">Streptomyces cinnamoneus</name>
    <name type="common">Streptoverticillium cinnamoneum</name>
    <dbReference type="NCBI Taxonomy" id="53446"/>
    <lineage>
        <taxon>Bacteria</taxon>
        <taxon>Bacillati</taxon>
        <taxon>Actinomycetota</taxon>
        <taxon>Actinomycetes</taxon>
        <taxon>Kitasatosporales</taxon>
        <taxon>Streptomycetaceae</taxon>
        <taxon>Streptomyces</taxon>
        <taxon>Streptomyces cinnamoneus group</taxon>
    </lineage>
</organism>
<accession>A0A918TG62</accession>
<gene>
    <name evidence="1" type="ORF">GCM10010507_23120</name>
</gene>
<evidence type="ECO:0000313" key="2">
    <source>
        <dbReference type="Proteomes" id="UP000646244"/>
    </source>
</evidence>
<name>A0A918TG62_STRCJ</name>
<protein>
    <submittedName>
        <fullName evidence="1">Uncharacterized protein</fullName>
    </submittedName>
</protein>
<reference evidence="1" key="1">
    <citation type="journal article" date="2014" name="Int. J. Syst. Evol. Microbiol.">
        <title>Complete genome sequence of Corynebacterium casei LMG S-19264T (=DSM 44701T), isolated from a smear-ripened cheese.</title>
        <authorList>
            <consortium name="US DOE Joint Genome Institute (JGI-PGF)"/>
            <person name="Walter F."/>
            <person name="Albersmeier A."/>
            <person name="Kalinowski J."/>
            <person name="Ruckert C."/>
        </authorList>
    </citation>
    <scope>NUCLEOTIDE SEQUENCE</scope>
    <source>
        <strain evidence="1">JCM 4633</strain>
    </source>
</reference>
<comment type="caution">
    <text evidence="1">The sequence shown here is derived from an EMBL/GenBank/DDBJ whole genome shotgun (WGS) entry which is preliminary data.</text>
</comment>
<reference evidence="1" key="2">
    <citation type="submission" date="2020-09" db="EMBL/GenBank/DDBJ databases">
        <authorList>
            <person name="Sun Q."/>
            <person name="Ohkuma M."/>
        </authorList>
    </citation>
    <scope>NUCLEOTIDE SEQUENCE</scope>
    <source>
        <strain evidence="1">JCM 4633</strain>
    </source>
</reference>